<gene>
    <name evidence="9" type="ORF">DICVIV_08671</name>
</gene>
<dbReference type="SMART" id="SM00355">
    <property type="entry name" value="ZnF_C2H2"/>
    <property type="match status" value="4"/>
</dbReference>
<feature type="domain" description="C2H2-type" evidence="8">
    <location>
        <begin position="64"/>
        <end position="91"/>
    </location>
</feature>
<keyword evidence="4 7" id="KW-0863">Zinc-finger</keyword>
<evidence type="ECO:0000256" key="3">
    <source>
        <dbReference type="ARBA" id="ARBA00022737"/>
    </source>
</evidence>
<dbReference type="PANTHER" id="PTHR16515">
    <property type="entry name" value="PR DOMAIN ZINC FINGER PROTEIN"/>
    <property type="match status" value="1"/>
</dbReference>
<feature type="domain" description="C2H2-type" evidence="8">
    <location>
        <begin position="36"/>
        <end position="63"/>
    </location>
</feature>
<dbReference type="OrthoDB" id="10068874at2759"/>
<dbReference type="GO" id="GO:0010468">
    <property type="term" value="P:regulation of gene expression"/>
    <property type="evidence" value="ECO:0007669"/>
    <property type="project" value="TreeGrafter"/>
</dbReference>
<evidence type="ECO:0000256" key="5">
    <source>
        <dbReference type="ARBA" id="ARBA00022833"/>
    </source>
</evidence>
<dbReference type="PROSITE" id="PS50157">
    <property type="entry name" value="ZINC_FINGER_C2H2_2"/>
    <property type="match status" value="3"/>
</dbReference>
<dbReference type="GO" id="GO:0005634">
    <property type="term" value="C:nucleus"/>
    <property type="evidence" value="ECO:0007669"/>
    <property type="project" value="UniProtKB-SubCell"/>
</dbReference>
<dbReference type="PROSITE" id="PS00028">
    <property type="entry name" value="ZINC_FINGER_C2H2_1"/>
    <property type="match status" value="4"/>
</dbReference>
<reference evidence="10" key="2">
    <citation type="journal article" date="2016" name="Sci. Rep.">
        <title>Dictyocaulus viviparus genome, variome and transcriptome elucidate lungworm biology and support future intervention.</title>
        <authorList>
            <person name="McNulty S.N."/>
            <person name="Strube C."/>
            <person name="Rosa B.A."/>
            <person name="Martin J.C."/>
            <person name="Tyagi R."/>
            <person name="Choi Y.J."/>
            <person name="Wang Q."/>
            <person name="Hallsworth Pepin K."/>
            <person name="Zhang X."/>
            <person name="Ozersky P."/>
            <person name="Wilson R.K."/>
            <person name="Sternberg P.W."/>
            <person name="Gasser R.B."/>
            <person name="Mitreva M."/>
        </authorList>
    </citation>
    <scope>NUCLEOTIDE SEQUENCE [LARGE SCALE GENOMIC DNA]</scope>
    <source>
        <strain evidence="10">HannoverDv2000</strain>
    </source>
</reference>
<keyword evidence="6" id="KW-0539">Nucleus</keyword>
<dbReference type="Gene3D" id="3.30.160.60">
    <property type="entry name" value="Classic Zinc Finger"/>
    <property type="match status" value="4"/>
</dbReference>
<dbReference type="InterPro" id="IPR013087">
    <property type="entry name" value="Znf_C2H2_type"/>
</dbReference>
<keyword evidence="10" id="KW-1185">Reference proteome</keyword>
<organism evidence="9 10">
    <name type="scientific">Dictyocaulus viviparus</name>
    <name type="common">Bovine lungworm</name>
    <dbReference type="NCBI Taxonomy" id="29172"/>
    <lineage>
        <taxon>Eukaryota</taxon>
        <taxon>Metazoa</taxon>
        <taxon>Ecdysozoa</taxon>
        <taxon>Nematoda</taxon>
        <taxon>Chromadorea</taxon>
        <taxon>Rhabditida</taxon>
        <taxon>Rhabditina</taxon>
        <taxon>Rhabditomorpha</taxon>
        <taxon>Strongyloidea</taxon>
        <taxon>Metastrongylidae</taxon>
        <taxon>Dictyocaulus</taxon>
    </lineage>
</organism>
<proteinExistence type="predicted"/>
<dbReference type="EMBL" id="KN716416">
    <property type="protein sequence ID" value="KJH45295.1"/>
    <property type="molecule type" value="Genomic_DNA"/>
</dbReference>
<feature type="domain" description="C2H2-type" evidence="8">
    <location>
        <begin position="93"/>
        <end position="120"/>
    </location>
</feature>
<accession>A0A0D8XL88</accession>
<reference evidence="9 10" key="1">
    <citation type="submission" date="2013-11" db="EMBL/GenBank/DDBJ databases">
        <title>Draft genome of the bovine lungworm Dictyocaulus viviparus.</title>
        <authorList>
            <person name="Mitreva M."/>
        </authorList>
    </citation>
    <scope>NUCLEOTIDE SEQUENCE [LARGE SCALE GENOMIC DNA]</scope>
    <source>
        <strain evidence="9 10">HannoverDv2000</strain>
    </source>
</reference>
<keyword evidence="2" id="KW-0479">Metal-binding</keyword>
<sequence>MIVSFCYRAETTFVESDEAFGLVESHVEALTSEKRHKCQVCGSSFKKPSDLVRHIRVHTGERPFSCDICQRSFRVASSLYAHARTHTRSQAEHLCRVCGVEFYSKSSLALHLRIHSGEKPLKCKDCDASFRTSAARRQHEITWHGAPGGHKCKRSPCHHCDASKRRKIREQSSTEKALLSSSISTNTATIPGSATNGPLLPVKQLSVMNNGNSFIDSIQPKQFIETAAQISSLSANPIKMSSGSAFSTLVSFPIFYHFSKCFEERILSANVCLPSFLYT</sequence>
<keyword evidence="5" id="KW-0862">Zinc</keyword>
<dbReference type="FunFam" id="3.30.160.60:FF:001818">
    <property type="entry name" value="GDNF-inducible zinc finger protein 1 isoform X1"/>
    <property type="match status" value="1"/>
</dbReference>
<dbReference type="STRING" id="29172.A0A0D8XL88"/>
<dbReference type="Pfam" id="PF00096">
    <property type="entry name" value="zf-C2H2"/>
    <property type="match status" value="3"/>
</dbReference>
<keyword evidence="3" id="KW-0677">Repeat</keyword>
<evidence type="ECO:0000256" key="2">
    <source>
        <dbReference type="ARBA" id="ARBA00022723"/>
    </source>
</evidence>
<dbReference type="AlphaFoldDB" id="A0A0D8XL88"/>
<evidence type="ECO:0000313" key="9">
    <source>
        <dbReference type="EMBL" id="KJH45295.1"/>
    </source>
</evidence>
<dbReference type="SUPFAM" id="SSF57667">
    <property type="entry name" value="beta-beta-alpha zinc fingers"/>
    <property type="match status" value="2"/>
</dbReference>
<dbReference type="FunFam" id="3.30.160.60:FF:000557">
    <property type="entry name" value="zinc finger and SCAN domain-containing protein 29"/>
    <property type="match status" value="1"/>
</dbReference>
<dbReference type="Proteomes" id="UP000053766">
    <property type="component" value="Unassembled WGS sequence"/>
</dbReference>
<evidence type="ECO:0000256" key="4">
    <source>
        <dbReference type="ARBA" id="ARBA00022771"/>
    </source>
</evidence>
<evidence type="ECO:0000256" key="7">
    <source>
        <dbReference type="PROSITE-ProRule" id="PRU00042"/>
    </source>
</evidence>
<evidence type="ECO:0000259" key="8">
    <source>
        <dbReference type="PROSITE" id="PS50157"/>
    </source>
</evidence>
<protein>
    <submittedName>
        <fullName evidence="9">Zinc finger, C2H2 type</fullName>
    </submittedName>
</protein>
<evidence type="ECO:0000256" key="1">
    <source>
        <dbReference type="ARBA" id="ARBA00004123"/>
    </source>
</evidence>
<dbReference type="InterPro" id="IPR050331">
    <property type="entry name" value="Zinc_finger"/>
</dbReference>
<dbReference type="InterPro" id="IPR036236">
    <property type="entry name" value="Znf_C2H2_sf"/>
</dbReference>
<dbReference type="GO" id="GO:0008270">
    <property type="term" value="F:zinc ion binding"/>
    <property type="evidence" value="ECO:0007669"/>
    <property type="project" value="UniProtKB-KW"/>
</dbReference>
<evidence type="ECO:0000256" key="6">
    <source>
        <dbReference type="ARBA" id="ARBA00023242"/>
    </source>
</evidence>
<comment type="subcellular location">
    <subcellularLocation>
        <location evidence="1">Nucleus</location>
    </subcellularLocation>
</comment>
<evidence type="ECO:0000313" key="10">
    <source>
        <dbReference type="Proteomes" id="UP000053766"/>
    </source>
</evidence>
<name>A0A0D8XL88_DICVI</name>
<dbReference type="PANTHER" id="PTHR16515:SF49">
    <property type="entry name" value="GASTRULA ZINC FINGER PROTEIN XLCGF49.1-LIKE-RELATED"/>
    <property type="match status" value="1"/>
</dbReference>